<feature type="modified residue" description="4-aspartylphosphate" evidence="2">
    <location>
        <position position="51"/>
    </location>
</feature>
<dbReference type="SUPFAM" id="SSF52172">
    <property type="entry name" value="CheY-like"/>
    <property type="match status" value="1"/>
</dbReference>
<dbReference type="RefSeq" id="WP_177166825.1">
    <property type="nucleotide sequence ID" value="NZ_FNYH01000006.1"/>
</dbReference>
<reference evidence="5" key="1">
    <citation type="submission" date="2016-10" db="EMBL/GenBank/DDBJ databases">
        <authorList>
            <person name="Varghese N."/>
            <person name="Submissions S."/>
        </authorList>
    </citation>
    <scope>NUCLEOTIDE SEQUENCE [LARGE SCALE GENOMIC DNA]</scope>
    <source>
        <strain evidence="5">DSM 7165</strain>
    </source>
</reference>
<sequence length="124" mass="13787">MANILLVDDDQQFRYTVKQMLSLDGHQIIEASDGQEALSKLNAQTHLVITDICMPNINGVDLIRQLVRQHPKLAIIGMSGGQRVLSSDFSLASARSVGAHHLLKKPFRMQELRTLVNQALTEGR</sequence>
<dbReference type="InterPro" id="IPR011006">
    <property type="entry name" value="CheY-like_superfamily"/>
</dbReference>
<evidence type="ECO:0000313" key="5">
    <source>
        <dbReference type="Proteomes" id="UP000242999"/>
    </source>
</evidence>
<gene>
    <name evidence="4" type="ORF">SAMN05421831_10641</name>
</gene>
<keyword evidence="1 2" id="KW-0597">Phosphoprotein</keyword>
<evidence type="ECO:0000259" key="3">
    <source>
        <dbReference type="PROSITE" id="PS50110"/>
    </source>
</evidence>
<evidence type="ECO:0000256" key="2">
    <source>
        <dbReference type="PROSITE-ProRule" id="PRU00169"/>
    </source>
</evidence>
<dbReference type="InterPro" id="IPR001789">
    <property type="entry name" value="Sig_transdc_resp-reg_receiver"/>
</dbReference>
<dbReference type="AlphaFoldDB" id="A0A1H6SAM9"/>
<evidence type="ECO:0000313" key="4">
    <source>
        <dbReference type="EMBL" id="SEI63866.1"/>
    </source>
</evidence>
<dbReference type="STRING" id="64971.SAMN05421831_10641"/>
<feature type="domain" description="Response regulatory" evidence="3">
    <location>
        <begin position="3"/>
        <end position="120"/>
    </location>
</feature>
<protein>
    <submittedName>
        <fullName evidence="4">Response regulator receiver domain-containing protein</fullName>
    </submittedName>
</protein>
<organism evidence="4 5">
    <name type="scientific">Allopseudospirillum japonicum</name>
    <dbReference type="NCBI Taxonomy" id="64971"/>
    <lineage>
        <taxon>Bacteria</taxon>
        <taxon>Pseudomonadati</taxon>
        <taxon>Pseudomonadota</taxon>
        <taxon>Gammaproteobacteria</taxon>
        <taxon>Oceanospirillales</taxon>
        <taxon>Oceanospirillaceae</taxon>
        <taxon>Allopseudospirillum</taxon>
    </lineage>
</organism>
<proteinExistence type="predicted"/>
<dbReference type="InterPro" id="IPR050595">
    <property type="entry name" value="Bact_response_regulator"/>
</dbReference>
<keyword evidence="5" id="KW-1185">Reference proteome</keyword>
<dbReference type="PROSITE" id="PS50110">
    <property type="entry name" value="RESPONSE_REGULATORY"/>
    <property type="match status" value="1"/>
</dbReference>
<dbReference type="EMBL" id="FNYH01000006">
    <property type="protein sequence ID" value="SEI63866.1"/>
    <property type="molecule type" value="Genomic_DNA"/>
</dbReference>
<dbReference type="Gene3D" id="3.40.50.2300">
    <property type="match status" value="1"/>
</dbReference>
<evidence type="ECO:0000256" key="1">
    <source>
        <dbReference type="ARBA" id="ARBA00022553"/>
    </source>
</evidence>
<name>A0A1H6SAM9_9GAMM</name>
<dbReference type="Proteomes" id="UP000242999">
    <property type="component" value="Unassembled WGS sequence"/>
</dbReference>
<accession>A0A1H6SAM9</accession>
<dbReference type="Pfam" id="PF00072">
    <property type="entry name" value="Response_reg"/>
    <property type="match status" value="1"/>
</dbReference>
<dbReference type="SMART" id="SM00448">
    <property type="entry name" value="REC"/>
    <property type="match status" value="1"/>
</dbReference>
<dbReference type="GO" id="GO:0000160">
    <property type="term" value="P:phosphorelay signal transduction system"/>
    <property type="evidence" value="ECO:0007669"/>
    <property type="project" value="InterPro"/>
</dbReference>
<dbReference type="PANTHER" id="PTHR44591">
    <property type="entry name" value="STRESS RESPONSE REGULATOR PROTEIN 1"/>
    <property type="match status" value="1"/>
</dbReference>
<dbReference type="PANTHER" id="PTHR44591:SF23">
    <property type="entry name" value="CHEY SUBFAMILY"/>
    <property type="match status" value="1"/>
</dbReference>